<sequence>MPDDIAALGKALRQLHQLPSPTEFHLPRTDILSRVRPRVTASPVSDDDKELLLQRCEELQEAVSQLQFPLDECAIHGDAHIKNMMISDAVPFSSTSRTSPGDSPSGTSRRRRLST</sequence>
<dbReference type="Gene3D" id="3.90.1200.10">
    <property type="match status" value="1"/>
</dbReference>
<dbReference type="EMBL" id="BNAV01000017">
    <property type="protein sequence ID" value="GHF84108.1"/>
    <property type="molecule type" value="Genomic_DNA"/>
</dbReference>
<comment type="caution">
    <text evidence="3">The sequence shown here is derived from an EMBL/GenBank/DDBJ whole genome shotgun (WGS) entry which is preliminary data.</text>
</comment>
<evidence type="ECO:0000259" key="2">
    <source>
        <dbReference type="Pfam" id="PF01636"/>
    </source>
</evidence>
<dbReference type="SUPFAM" id="SSF56112">
    <property type="entry name" value="Protein kinase-like (PK-like)"/>
    <property type="match status" value="1"/>
</dbReference>
<organism evidence="3 4">
    <name type="scientific">Amycolatopsis bartoniae</name>
    <dbReference type="NCBI Taxonomy" id="941986"/>
    <lineage>
        <taxon>Bacteria</taxon>
        <taxon>Bacillati</taxon>
        <taxon>Actinomycetota</taxon>
        <taxon>Actinomycetes</taxon>
        <taxon>Pseudonocardiales</taxon>
        <taxon>Pseudonocardiaceae</taxon>
        <taxon>Amycolatopsis</taxon>
    </lineage>
</organism>
<keyword evidence="4" id="KW-1185">Reference proteome</keyword>
<protein>
    <recommendedName>
        <fullName evidence="2">Aminoglycoside phosphotransferase domain-containing protein</fullName>
    </recommendedName>
</protein>
<gene>
    <name evidence="3" type="ORF">GCM10017566_67650</name>
</gene>
<dbReference type="InterPro" id="IPR002575">
    <property type="entry name" value="Aminoglycoside_PTrfase"/>
</dbReference>
<reference evidence="3" key="1">
    <citation type="journal article" date="2014" name="Int. J. Syst. Evol. Microbiol.">
        <title>Complete genome sequence of Corynebacterium casei LMG S-19264T (=DSM 44701T), isolated from a smear-ripened cheese.</title>
        <authorList>
            <consortium name="US DOE Joint Genome Institute (JGI-PGF)"/>
            <person name="Walter F."/>
            <person name="Albersmeier A."/>
            <person name="Kalinowski J."/>
            <person name="Ruckert C."/>
        </authorList>
    </citation>
    <scope>NUCLEOTIDE SEQUENCE</scope>
    <source>
        <strain evidence="3">CGMCC 4.7679</strain>
    </source>
</reference>
<reference evidence="3" key="2">
    <citation type="submission" date="2020-09" db="EMBL/GenBank/DDBJ databases">
        <authorList>
            <person name="Sun Q."/>
            <person name="Zhou Y."/>
        </authorList>
    </citation>
    <scope>NUCLEOTIDE SEQUENCE</scope>
    <source>
        <strain evidence="3">CGMCC 4.7679</strain>
    </source>
</reference>
<dbReference type="Pfam" id="PF01636">
    <property type="entry name" value="APH"/>
    <property type="match status" value="1"/>
</dbReference>
<name>A0A8H9J4G4_9PSEU</name>
<dbReference type="Proteomes" id="UP000658656">
    <property type="component" value="Unassembled WGS sequence"/>
</dbReference>
<feature type="region of interest" description="Disordered" evidence="1">
    <location>
        <begin position="91"/>
        <end position="115"/>
    </location>
</feature>
<dbReference type="InterPro" id="IPR011009">
    <property type="entry name" value="Kinase-like_dom_sf"/>
</dbReference>
<proteinExistence type="predicted"/>
<dbReference type="AlphaFoldDB" id="A0A8H9J4G4"/>
<feature type="compositionally biased region" description="Polar residues" evidence="1">
    <location>
        <begin position="92"/>
        <end position="107"/>
    </location>
</feature>
<accession>A0A8H9J4G4</accession>
<dbReference type="RefSeq" id="WP_145936733.1">
    <property type="nucleotide sequence ID" value="NZ_BNAV01000017.1"/>
</dbReference>
<evidence type="ECO:0000256" key="1">
    <source>
        <dbReference type="SAM" id="MobiDB-lite"/>
    </source>
</evidence>
<evidence type="ECO:0000313" key="3">
    <source>
        <dbReference type="EMBL" id="GHF84108.1"/>
    </source>
</evidence>
<feature type="domain" description="Aminoglycoside phosphotransferase" evidence="2">
    <location>
        <begin position="5"/>
        <end position="88"/>
    </location>
</feature>
<evidence type="ECO:0000313" key="4">
    <source>
        <dbReference type="Proteomes" id="UP000658656"/>
    </source>
</evidence>